<organism evidence="1 2">
    <name type="scientific">Eumeta variegata</name>
    <name type="common">Bagworm moth</name>
    <name type="synonym">Eumeta japonica</name>
    <dbReference type="NCBI Taxonomy" id="151549"/>
    <lineage>
        <taxon>Eukaryota</taxon>
        <taxon>Metazoa</taxon>
        <taxon>Ecdysozoa</taxon>
        <taxon>Arthropoda</taxon>
        <taxon>Hexapoda</taxon>
        <taxon>Insecta</taxon>
        <taxon>Pterygota</taxon>
        <taxon>Neoptera</taxon>
        <taxon>Endopterygota</taxon>
        <taxon>Lepidoptera</taxon>
        <taxon>Glossata</taxon>
        <taxon>Ditrysia</taxon>
        <taxon>Tineoidea</taxon>
        <taxon>Psychidae</taxon>
        <taxon>Oiketicinae</taxon>
        <taxon>Eumeta</taxon>
    </lineage>
</organism>
<accession>A0A4C1ZGR9</accession>
<keyword evidence="2" id="KW-1185">Reference proteome</keyword>
<evidence type="ECO:0000313" key="2">
    <source>
        <dbReference type="Proteomes" id="UP000299102"/>
    </source>
</evidence>
<sequence length="91" mass="9392">MSSLLLFGLGSGLSGGGGGCVYLCASYLYSYHRSSAGRGRIDKDIKRLTGTPPAQSAPYRRAHTAAATATAGDIKGGFSLCRNCCARDSRG</sequence>
<name>A0A4C1ZGR9_EUMVA</name>
<dbReference type="Proteomes" id="UP000299102">
    <property type="component" value="Unassembled WGS sequence"/>
</dbReference>
<protein>
    <submittedName>
        <fullName evidence="1">Uncharacterized protein</fullName>
    </submittedName>
</protein>
<gene>
    <name evidence="1" type="ORF">EVAR_62318_1</name>
</gene>
<dbReference type="EMBL" id="BGZK01001785">
    <property type="protein sequence ID" value="GBP86304.1"/>
    <property type="molecule type" value="Genomic_DNA"/>
</dbReference>
<proteinExistence type="predicted"/>
<reference evidence="1 2" key="1">
    <citation type="journal article" date="2019" name="Commun. Biol.">
        <title>The bagworm genome reveals a unique fibroin gene that provides high tensile strength.</title>
        <authorList>
            <person name="Kono N."/>
            <person name="Nakamura H."/>
            <person name="Ohtoshi R."/>
            <person name="Tomita M."/>
            <person name="Numata K."/>
            <person name="Arakawa K."/>
        </authorList>
    </citation>
    <scope>NUCLEOTIDE SEQUENCE [LARGE SCALE GENOMIC DNA]</scope>
</reference>
<comment type="caution">
    <text evidence="1">The sequence shown here is derived from an EMBL/GenBank/DDBJ whole genome shotgun (WGS) entry which is preliminary data.</text>
</comment>
<evidence type="ECO:0000313" key="1">
    <source>
        <dbReference type="EMBL" id="GBP86304.1"/>
    </source>
</evidence>
<dbReference type="AlphaFoldDB" id="A0A4C1ZGR9"/>